<protein>
    <recommendedName>
        <fullName evidence="5">Surface-anchored protein</fullName>
    </recommendedName>
</protein>
<feature type="transmembrane region" description="Helical" evidence="2">
    <location>
        <begin position="273"/>
        <end position="295"/>
    </location>
</feature>
<dbReference type="AlphaFoldDB" id="A0A2U1ZSG7"/>
<evidence type="ECO:0000313" key="4">
    <source>
        <dbReference type="Proteomes" id="UP000245166"/>
    </source>
</evidence>
<feature type="compositionally biased region" description="Polar residues" evidence="1">
    <location>
        <begin position="232"/>
        <end position="250"/>
    </location>
</feature>
<evidence type="ECO:0008006" key="5">
    <source>
        <dbReference type="Google" id="ProtNLM"/>
    </source>
</evidence>
<evidence type="ECO:0000256" key="1">
    <source>
        <dbReference type="SAM" id="MobiDB-lite"/>
    </source>
</evidence>
<dbReference type="NCBIfam" id="TIGR03769">
    <property type="entry name" value="P_ac_wall_RPT"/>
    <property type="match status" value="1"/>
</dbReference>
<dbReference type="Proteomes" id="UP000245166">
    <property type="component" value="Unassembled WGS sequence"/>
</dbReference>
<name>A0A2U1ZSG7_9MICO</name>
<dbReference type="RefSeq" id="WP_109228266.1">
    <property type="nucleotide sequence ID" value="NZ_PYHR01000002.1"/>
</dbReference>
<dbReference type="OrthoDB" id="4424311at2"/>
<reference evidence="3 4" key="1">
    <citation type="submission" date="2018-03" db="EMBL/GenBank/DDBJ databases">
        <title>Genome assembly of novel Miniimonas species PCH200.</title>
        <authorList>
            <person name="Thakur V."/>
            <person name="Kumar V."/>
            <person name="Singh D."/>
        </authorList>
    </citation>
    <scope>NUCLEOTIDE SEQUENCE [LARGE SCALE GENOMIC DNA]</scope>
    <source>
        <strain evidence="3 4">PCH200</strain>
    </source>
</reference>
<accession>A0A2U1ZSG7</accession>
<evidence type="ECO:0000313" key="3">
    <source>
        <dbReference type="EMBL" id="PWD49883.1"/>
    </source>
</evidence>
<feature type="region of interest" description="Disordered" evidence="1">
    <location>
        <begin position="1"/>
        <end position="29"/>
    </location>
</feature>
<evidence type="ECO:0000256" key="2">
    <source>
        <dbReference type="SAM" id="Phobius"/>
    </source>
</evidence>
<keyword evidence="2" id="KW-0812">Transmembrane</keyword>
<keyword evidence="4" id="KW-1185">Reference proteome</keyword>
<keyword evidence="2" id="KW-0472">Membrane</keyword>
<proteinExistence type="predicted"/>
<dbReference type="NCBIfam" id="NF038134">
    <property type="entry name" value="choice_anch_M"/>
    <property type="match status" value="1"/>
</dbReference>
<dbReference type="EMBL" id="PYHR01000002">
    <property type="protein sequence ID" value="PWD49883.1"/>
    <property type="molecule type" value="Genomic_DNA"/>
</dbReference>
<gene>
    <name evidence="3" type="ORF">C8046_03480</name>
</gene>
<comment type="caution">
    <text evidence="3">The sequence shown here is derived from an EMBL/GenBank/DDBJ whole genome shotgun (WGS) entry which is preliminary data.</text>
</comment>
<feature type="region of interest" description="Disordered" evidence="1">
    <location>
        <begin position="232"/>
        <end position="272"/>
    </location>
</feature>
<keyword evidence="2" id="KW-1133">Transmembrane helix</keyword>
<sequence>MPGAAAAAFTSTSTDPLEQTVAPDEPTGQGKVVIDAGHVDMGPRVLDGVWTLQLRDDTTAPSVWRSLEDVVLDVPDTSILPAPEDAQFDFIDVEPGSDVWVIPQTQNTAVVWAGWNSQHPSAVAVMGGGMTLRLHGVQGPGQFSLFLQNGNFDPAQLLWSSDTTEPQDVFAQANSHVHGNWVFTEPGVYLLDVEVFADLADGTRASDRQTMRIAVGDDTDPQDAFAAEVVTGTTEPTATDPSATSEQSADPPTAGNDETAAGAPSASDSQGGAALSVPALIAGGAVLLIGAAVVLTMARARRARRAAEAEAEAGDHRG</sequence>
<dbReference type="InterPro" id="IPR022435">
    <property type="entry name" value="Surface-anchored_actinobac"/>
</dbReference>
<organism evidence="3 4">
    <name type="scientific">Serinibacter arcticus</name>
    <dbReference type="NCBI Taxonomy" id="1655435"/>
    <lineage>
        <taxon>Bacteria</taxon>
        <taxon>Bacillati</taxon>
        <taxon>Actinomycetota</taxon>
        <taxon>Actinomycetes</taxon>
        <taxon>Micrococcales</taxon>
        <taxon>Beutenbergiaceae</taxon>
        <taxon>Serinibacter</taxon>
    </lineage>
</organism>